<evidence type="ECO:0000256" key="1">
    <source>
        <dbReference type="SAM" id="Phobius"/>
    </source>
</evidence>
<protein>
    <submittedName>
        <fullName evidence="2">FixH family protein</fullName>
    </submittedName>
</protein>
<dbReference type="Pfam" id="PF05751">
    <property type="entry name" value="FixH"/>
    <property type="match status" value="1"/>
</dbReference>
<proteinExistence type="predicted"/>
<reference evidence="3" key="1">
    <citation type="submission" date="2024-03" db="EMBL/GenBank/DDBJ databases">
        <title>Chitinophaga horti sp. nov., isolated from garden soil.</title>
        <authorList>
            <person name="Lee D.S."/>
            <person name="Han D.M."/>
            <person name="Baek J.H."/>
            <person name="Choi D.G."/>
            <person name="Jeon J.H."/>
            <person name="Jeon C.O."/>
        </authorList>
    </citation>
    <scope>NUCLEOTIDE SEQUENCE [LARGE SCALE GENOMIC DNA]</scope>
    <source>
        <strain evidence="3">GPA1</strain>
    </source>
</reference>
<dbReference type="EMBL" id="CP149822">
    <property type="protein sequence ID" value="WZN42927.1"/>
    <property type="molecule type" value="Genomic_DNA"/>
</dbReference>
<evidence type="ECO:0000313" key="2">
    <source>
        <dbReference type="EMBL" id="WZN42927.1"/>
    </source>
</evidence>
<gene>
    <name evidence="2" type="ORF">WJU16_07760</name>
</gene>
<sequence>MNWGHSIIIVFVLFAIGILTLVTRSMQTRIDMVTPDYYAEELKYQATIDARNNTGALSAPVRVQQPGDTIEITFPGELKGEPLQGKVHFYRPSDSRRDITLPLQLDEAGRLLVSRSQLDRGPYRIKFQWQHNGKDYFQETQFYVQ</sequence>
<keyword evidence="1" id="KW-0472">Membrane</keyword>
<dbReference type="Proteomes" id="UP001485459">
    <property type="component" value="Chromosome"/>
</dbReference>
<keyword evidence="3" id="KW-1185">Reference proteome</keyword>
<organism evidence="2 3">
    <name type="scientific">Chitinophaga pollutisoli</name>
    <dbReference type="NCBI Taxonomy" id="3133966"/>
    <lineage>
        <taxon>Bacteria</taxon>
        <taxon>Pseudomonadati</taxon>
        <taxon>Bacteroidota</taxon>
        <taxon>Chitinophagia</taxon>
        <taxon>Chitinophagales</taxon>
        <taxon>Chitinophagaceae</taxon>
        <taxon>Chitinophaga</taxon>
    </lineage>
</organism>
<feature type="transmembrane region" description="Helical" evidence="1">
    <location>
        <begin position="6"/>
        <end position="23"/>
    </location>
</feature>
<keyword evidence="1" id="KW-1133">Transmembrane helix</keyword>
<dbReference type="RefSeq" id="WP_341837751.1">
    <property type="nucleotide sequence ID" value="NZ_CP149822.1"/>
</dbReference>
<name>A0ABZ2YU51_9BACT</name>
<dbReference type="InterPro" id="IPR008620">
    <property type="entry name" value="FixH"/>
</dbReference>
<evidence type="ECO:0000313" key="3">
    <source>
        <dbReference type="Proteomes" id="UP001485459"/>
    </source>
</evidence>
<accession>A0ABZ2YU51</accession>
<keyword evidence="1" id="KW-0812">Transmembrane</keyword>